<keyword evidence="4 9" id="KW-0812">Transmembrane</keyword>
<comment type="similarity">
    <text evidence="2">Belongs to the cation diffusion facilitator (CDF) transporter (TC 2.A.4) family. SLC30A subfamily.</text>
</comment>
<dbReference type="SUPFAM" id="SSF161111">
    <property type="entry name" value="Cation efflux protein transmembrane domain-like"/>
    <property type="match status" value="1"/>
</dbReference>
<feature type="transmembrane region" description="Helical" evidence="9">
    <location>
        <begin position="130"/>
        <end position="154"/>
    </location>
</feature>
<keyword evidence="7 9" id="KW-0472">Membrane</keyword>
<dbReference type="InterPro" id="IPR050681">
    <property type="entry name" value="CDF/SLC30A"/>
</dbReference>
<dbReference type="GO" id="GO:0005385">
    <property type="term" value="F:zinc ion transmembrane transporter activity"/>
    <property type="evidence" value="ECO:0007669"/>
    <property type="project" value="TreeGrafter"/>
</dbReference>
<proteinExistence type="inferred from homology"/>
<feature type="transmembrane region" description="Helical" evidence="9">
    <location>
        <begin position="99"/>
        <end position="118"/>
    </location>
</feature>
<evidence type="ECO:0000256" key="7">
    <source>
        <dbReference type="ARBA" id="ARBA00023136"/>
    </source>
</evidence>
<feature type="transmembrane region" description="Helical" evidence="9">
    <location>
        <begin position="28"/>
        <end position="52"/>
    </location>
</feature>
<dbReference type="InterPro" id="IPR058533">
    <property type="entry name" value="Cation_efflux_TM"/>
</dbReference>
<dbReference type="Pfam" id="PF01545">
    <property type="entry name" value="Cation_efflux"/>
    <property type="match status" value="1"/>
</dbReference>
<dbReference type="Proteomes" id="UP000501868">
    <property type="component" value="Chromosome"/>
</dbReference>
<evidence type="ECO:0000256" key="5">
    <source>
        <dbReference type="ARBA" id="ARBA00022989"/>
    </source>
</evidence>
<feature type="transmembrane region" description="Helical" evidence="9">
    <location>
        <begin position="198"/>
        <end position="215"/>
    </location>
</feature>
<feature type="domain" description="Cation efflux protein transmembrane" evidence="10">
    <location>
        <begin position="35"/>
        <end position="219"/>
    </location>
</feature>
<dbReference type="SUPFAM" id="SSF160240">
    <property type="entry name" value="Cation efflux protein cytoplasmic domain-like"/>
    <property type="match status" value="1"/>
</dbReference>
<dbReference type="InterPro" id="IPR027470">
    <property type="entry name" value="Cation_efflux_CTD"/>
</dbReference>
<reference evidence="12 13" key="1">
    <citation type="submission" date="2020-04" db="EMBL/GenBank/DDBJ databases">
        <title>Genome-Wide Identification of 5-Methylcytosine Sites in Bacterial Genomes By High-Throughput Sequencing of MspJI Restriction Fragments.</title>
        <authorList>
            <person name="Wu V."/>
        </authorList>
    </citation>
    <scope>NUCLEOTIDE SEQUENCE [LARGE SCALE GENOMIC DNA]</scope>
    <source>
        <strain evidence="12 13">S2</strain>
    </source>
</reference>
<evidence type="ECO:0000256" key="3">
    <source>
        <dbReference type="ARBA" id="ARBA00022448"/>
    </source>
</evidence>
<evidence type="ECO:0000256" key="6">
    <source>
        <dbReference type="ARBA" id="ARBA00023065"/>
    </source>
</evidence>
<keyword evidence="5 9" id="KW-1133">Transmembrane helix</keyword>
<evidence type="ECO:0000256" key="9">
    <source>
        <dbReference type="SAM" id="Phobius"/>
    </source>
</evidence>
<evidence type="ECO:0000256" key="2">
    <source>
        <dbReference type="ARBA" id="ARBA00008873"/>
    </source>
</evidence>
<dbReference type="Gene3D" id="1.20.1510.10">
    <property type="entry name" value="Cation efflux protein transmembrane domain"/>
    <property type="match status" value="1"/>
</dbReference>
<feature type="domain" description="Cation efflux protein cytoplasmic" evidence="11">
    <location>
        <begin position="227"/>
        <end position="301"/>
    </location>
</feature>
<gene>
    <name evidence="12" type="ORF">HFZ78_30775</name>
</gene>
<evidence type="ECO:0000259" key="10">
    <source>
        <dbReference type="Pfam" id="PF01545"/>
    </source>
</evidence>
<protein>
    <submittedName>
        <fullName evidence="12">Cation transporter</fullName>
    </submittedName>
</protein>
<keyword evidence="6" id="KW-0406">Ion transport</keyword>
<accession>A0A6H1PAF6</accession>
<feature type="transmembrane region" description="Helical" evidence="9">
    <location>
        <begin position="166"/>
        <end position="192"/>
    </location>
</feature>
<evidence type="ECO:0000256" key="4">
    <source>
        <dbReference type="ARBA" id="ARBA00022692"/>
    </source>
</evidence>
<keyword evidence="3" id="KW-0813">Transport</keyword>
<dbReference type="PANTHER" id="PTHR11562">
    <property type="entry name" value="CATION EFFLUX PROTEIN/ ZINC TRANSPORTER"/>
    <property type="match status" value="1"/>
</dbReference>
<evidence type="ECO:0000259" key="11">
    <source>
        <dbReference type="Pfam" id="PF16916"/>
    </source>
</evidence>
<dbReference type="EMBL" id="CP051128">
    <property type="protein sequence ID" value="QIZ10566.1"/>
    <property type="molecule type" value="Genomic_DNA"/>
</dbReference>
<comment type="subcellular location">
    <subcellularLocation>
        <location evidence="1">Membrane</location>
        <topology evidence="1">Multi-pass membrane protein</topology>
    </subcellularLocation>
</comment>
<sequence length="314" mass="34193">MGHNHSHGHNHGHSHGHGHSHSHAPANYGFAFGFGIILNTIFIIVEIIYGILGDSLALLADAGHNISDVLGLIIAWIAVWLGKKAPTKNRTYGYKRSSILAALFNAVFLLVAIGAIAWEAIQRFSSPEPVAGKTVIIVAIIGIVINTLTALLFMSGRKNDLNIRGAFMHMAADALVSLGVVIAGFIILWSGWQWLDPLVSLFISIVILFGTWGLLKESINLSLDAVPEGIDINKIKDYLSGLPTILEIHDLHVWGMSTTEAALTVHIIRVEIDDNDELLQKLTKELHDQFGIEHATIQIEKGTYSCSLQPEGTI</sequence>
<evidence type="ECO:0000313" key="13">
    <source>
        <dbReference type="Proteomes" id="UP000501868"/>
    </source>
</evidence>
<feature type="transmembrane region" description="Helical" evidence="9">
    <location>
        <begin position="58"/>
        <end position="79"/>
    </location>
</feature>
<name>A0A6H1PAF6_PRIMG</name>
<dbReference type="InterPro" id="IPR036837">
    <property type="entry name" value="Cation_efflux_CTD_sf"/>
</dbReference>
<organism evidence="12 13">
    <name type="scientific">Priestia megaterium</name>
    <name type="common">Bacillus megaterium</name>
    <dbReference type="NCBI Taxonomy" id="1404"/>
    <lineage>
        <taxon>Bacteria</taxon>
        <taxon>Bacillati</taxon>
        <taxon>Bacillota</taxon>
        <taxon>Bacilli</taxon>
        <taxon>Bacillales</taxon>
        <taxon>Bacillaceae</taxon>
        <taxon>Priestia</taxon>
    </lineage>
</organism>
<reference evidence="12 13" key="2">
    <citation type="submission" date="2020-04" db="EMBL/GenBank/DDBJ databases">
        <authorList>
            <person name="Fomenkov A."/>
            <person name="Anton B.P."/>
            <person name="Roberts R.J."/>
        </authorList>
    </citation>
    <scope>NUCLEOTIDE SEQUENCE [LARGE SCALE GENOMIC DNA]</scope>
    <source>
        <strain evidence="12 13">S2</strain>
    </source>
</reference>
<evidence type="ECO:0000313" key="12">
    <source>
        <dbReference type="EMBL" id="QIZ10566.1"/>
    </source>
</evidence>
<dbReference type="AlphaFoldDB" id="A0A6H1PAF6"/>
<dbReference type="PANTHER" id="PTHR11562:SF17">
    <property type="entry name" value="RE54080P-RELATED"/>
    <property type="match status" value="1"/>
</dbReference>
<evidence type="ECO:0000256" key="8">
    <source>
        <dbReference type="SAM" id="MobiDB-lite"/>
    </source>
</evidence>
<dbReference type="InterPro" id="IPR002524">
    <property type="entry name" value="Cation_efflux"/>
</dbReference>
<dbReference type="GO" id="GO:0005886">
    <property type="term" value="C:plasma membrane"/>
    <property type="evidence" value="ECO:0007669"/>
    <property type="project" value="TreeGrafter"/>
</dbReference>
<dbReference type="NCBIfam" id="TIGR01297">
    <property type="entry name" value="CDF"/>
    <property type="match status" value="1"/>
</dbReference>
<feature type="region of interest" description="Disordered" evidence="8">
    <location>
        <begin position="1"/>
        <end position="20"/>
    </location>
</feature>
<evidence type="ECO:0000256" key="1">
    <source>
        <dbReference type="ARBA" id="ARBA00004141"/>
    </source>
</evidence>
<dbReference type="InterPro" id="IPR027469">
    <property type="entry name" value="Cation_efflux_TMD_sf"/>
</dbReference>
<dbReference type="Pfam" id="PF16916">
    <property type="entry name" value="ZT_dimer"/>
    <property type="match status" value="1"/>
</dbReference>